<feature type="signal peptide" evidence="2">
    <location>
        <begin position="1"/>
        <end position="27"/>
    </location>
</feature>
<protein>
    <submittedName>
        <fullName evidence="4">Transporter substrate-binding domain-containing protein</fullName>
    </submittedName>
</protein>
<keyword evidence="5" id="KW-1185">Reference proteome</keyword>
<dbReference type="PANTHER" id="PTHR35936:SF17">
    <property type="entry name" value="ARGININE-BINDING EXTRACELLULAR PROTEIN ARTP"/>
    <property type="match status" value="1"/>
</dbReference>
<dbReference type="EMBL" id="JBHSNA010000001">
    <property type="protein sequence ID" value="MFC5565226.1"/>
    <property type="molecule type" value="Genomic_DNA"/>
</dbReference>
<accession>A0ABW0S8I0</accession>
<dbReference type="RefSeq" id="WP_209836651.1">
    <property type="nucleotide sequence ID" value="NZ_JAGGJP010000001.1"/>
</dbReference>
<evidence type="ECO:0000313" key="4">
    <source>
        <dbReference type="EMBL" id="MFC5565226.1"/>
    </source>
</evidence>
<evidence type="ECO:0000256" key="1">
    <source>
        <dbReference type="ARBA" id="ARBA00022729"/>
    </source>
</evidence>
<dbReference type="Pfam" id="PF00497">
    <property type="entry name" value="SBP_bac_3"/>
    <property type="match status" value="1"/>
</dbReference>
<keyword evidence="1 2" id="KW-0732">Signal</keyword>
<reference evidence="5" key="1">
    <citation type="journal article" date="2019" name="Int. J. Syst. Evol. Microbiol.">
        <title>The Global Catalogue of Microorganisms (GCM) 10K type strain sequencing project: providing services to taxonomists for standard genome sequencing and annotation.</title>
        <authorList>
            <consortium name="The Broad Institute Genomics Platform"/>
            <consortium name="The Broad Institute Genome Sequencing Center for Infectious Disease"/>
            <person name="Wu L."/>
            <person name="Ma J."/>
        </authorList>
    </citation>
    <scope>NUCLEOTIDE SEQUENCE [LARGE SCALE GENOMIC DNA]</scope>
    <source>
        <strain evidence="5">KACC 11588</strain>
    </source>
</reference>
<dbReference type="Proteomes" id="UP001596056">
    <property type="component" value="Unassembled WGS sequence"/>
</dbReference>
<dbReference type="Gene3D" id="3.40.190.10">
    <property type="entry name" value="Periplasmic binding protein-like II"/>
    <property type="match status" value="2"/>
</dbReference>
<organism evidence="4 5">
    <name type="scientific">Rubellimicrobium aerolatum</name>
    <dbReference type="NCBI Taxonomy" id="490979"/>
    <lineage>
        <taxon>Bacteria</taxon>
        <taxon>Pseudomonadati</taxon>
        <taxon>Pseudomonadota</taxon>
        <taxon>Alphaproteobacteria</taxon>
        <taxon>Rhodobacterales</taxon>
        <taxon>Roseobacteraceae</taxon>
        <taxon>Rubellimicrobium</taxon>
    </lineage>
</organism>
<dbReference type="PANTHER" id="PTHR35936">
    <property type="entry name" value="MEMBRANE-BOUND LYTIC MUREIN TRANSGLYCOSYLASE F"/>
    <property type="match status" value="1"/>
</dbReference>
<feature type="chain" id="PRO_5046439167" evidence="2">
    <location>
        <begin position="28"/>
        <end position="276"/>
    </location>
</feature>
<feature type="domain" description="Solute-binding protein family 3/N-terminal" evidence="3">
    <location>
        <begin position="40"/>
        <end position="259"/>
    </location>
</feature>
<evidence type="ECO:0000259" key="3">
    <source>
        <dbReference type="SMART" id="SM00062"/>
    </source>
</evidence>
<proteinExistence type="predicted"/>
<dbReference type="SMART" id="SM00062">
    <property type="entry name" value="PBPb"/>
    <property type="match status" value="1"/>
</dbReference>
<evidence type="ECO:0000256" key="2">
    <source>
        <dbReference type="SAM" id="SignalP"/>
    </source>
</evidence>
<name>A0ABW0S8I0_9RHOB</name>
<comment type="caution">
    <text evidence="4">The sequence shown here is derived from an EMBL/GenBank/DDBJ whole genome shotgun (WGS) entry which is preliminary data.</text>
</comment>
<gene>
    <name evidence="4" type="ORF">ACFPOC_02175</name>
</gene>
<evidence type="ECO:0000313" key="5">
    <source>
        <dbReference type="Proteomes" id="UP001596056"/>
    </source>
</evidence>
<dbReference type="InterPro" id="IPR001638">
    <property type="entry name" value="Solute-binding_3/MltF_N"/>
</dbReference>
<sequence length="276" mass="29307">MSGPILFGLLRRGLPAALALLPLPALAQGMSVDEAKAEGTVRIGIQADNQPWGFLDSTGNQDGFDADMGRAFAEHLGVEVEFVPMAVANRIPALTTGVVDVLFASVGMTPERAQSIQYSRPYASNILYVVGPVGTEMDDVADLAGLSVGVPNSAPMDTILTAEAPEGTDILRFDDDAANIQALVSGQVQAVGANQFYMQRVEAAAPGAFENKFEIGQLYQGAATRLGEADWNAELNAFLEAYLGSEEYKASYNGWLEMDPPAYPDAVEGVPFTVQQ</sequence>
<dbReference type="SUPFAM" id="SSF53850">
    <property type="entry name" value="Periplasmic binding protein-like II"/>
    <property type="match status" value="1"/>
</dbReference>